<keyword evidence="4" id="KW-1185">Reference proteome</keyword>
<dbReference type="InterPro" id="IPR026533">
    <property type="entry name" value="NTPase/PRRC1"/>
</dbReference>
<protein>
    <submittedName>
        <fullName evidence="3">DUF84 family protein</fullName>
    </submittedName>
</protein>
<dbReference type="Gene3D" id="3.90.950.10">
    <property type="match status" value="1"/>
</dbReference>
<keyword evidence="1" id="KW-0378">Hydrolase</keyword>
<proteinExistence type="predicted"/>
<feature type="domain" description="Non-canonical purine NTP phosphatase/PRRC1" evidence="2">
    <location>
        <begin position="2"/>
        <end position="48"/>
    </location>
</feature>
<comment type="caution">
    <text evidence="3">The sequence shown here is derived from an EMBL/GenBank/DDBJ whole genome shotgun (WGS) entry which is preliminary data.</text>
</comment>
<evidence type="ECO:0000313" key="4">
    <source>
        <dbReference type="Proteomes" id="UP001302059"/>
    </source>
</evidence>
<dbReference type="RefSeq" id="WP_285524329.1">
    <property type="nucleotide sequence ID" value="NZ_JASNGB010000135.1"/>
</dbReference>
<evidence type="ECO:0000259" key="2">
    <source>
        <dbReference type="Pfam" id="PF01931"/>
    </source>
</evidence>
<organism evidence="3 4">
    <name type="scientific">Deinococcus rhizophilus</name>
    <dbReference type="NCBI Taxonomy" id="3049544"/>
    <lineage>
        <taxon>Bacteria</taxon>
        <taxon>Thermotogati</taxon>
        <taxon>Deinococcota</taxon>
        <taxon>Deinococci</taxon>
        <taxon>Deinococcales</taxon>
        <taxon>Deinococcaceae</taxon>
        <taxon>Deinococcus</taxon>
    </lineage>
</organism>
<dbReference type="Proteomes" id="UP001302059">
    <property type="component" value="Unassembled WGS sequence"/>
</dbReference>
<dbReference type="SUPFAM" id="SSF52972">
    <property type="entry name" value="ITPase-like"/>
    <property type="match status" value="1"/>
</dbReference>
<sequence>MGSLNPAKLRPVAEVFGAWWPDTAVEGVAVPGGVPEQPLGEAQTREGA</sequence>
<evidence type="ECO:0000313" key="3">
    <source>
        <dbReference type="EMBL" id="MDL2345005.1"/>
    </source>
</evidence>
<name>A0ABT7JKI6_9DEIO</name>
<dbReference type="Pfam" id="PF01931">
    <property type="entry name" value="NTPase_I-T"/>
    <property type="match status" value="1"/>
</dbReference>
<dbReference type="EMBL" id="JASNGB010000135">
    <property type="protein sequence ID" value="MDL2345005.1"/>
    <property type="molecule type" value="Genomic_DNA"/>
</dbReference>
<accession>A0ABT7JKI6</accession>
<dbReference type="InterPro" id="IPR029001">
    <property type="entry name" value="ITPase-like_fam"/>
</dbReference>
<gene>
    <name evidence="3" type="ORF">QOL99_12710</name>
</gene>
<reference evidence="3 4" key="1">
    <citation type="submission" date="2023-05" db="EMBL/GenBank/DDBJ databases">
        <authorList>
            <person name="Gao F."/>
        </authorList>
    </citation>
    <scope>NUCLEOTIDE SEQUENCE [LARGE SCALE GENOMIC DNA]</scope>
    <source>
        <strain evidence="3 4">MIMF12</strain>
    </source>
</reference>
<feature type="non-terminal residue" evidence="3">
    <location>
        <position position="48"/>
    </location>
</feature>
<evidence type="ECO:0000256" key="1">
    <source>
        <dbReference type="ARBA" id="ARBA00022801"/>
    </source>
</evidence>